<dbReference type="EMBL" id="JWZT01002103">
    <property type="protein sequence ID" value="KII70278.1"/>
    <property type="molecule type" value="Genomic_DNA"/>
</dbReference>
<proteinExistence type="predicted"/>
<dbReference type="Proteomes" id="UP000031668">
    <property type="component" value="Unassembled WGS sequence"/>
</dbReference>
<dbReference type="AlphaFoldDB" id="A0A0C2JLL2"/>
<organism evidence="1 2">
    <name type="scientific">Thelohanellus kitauei</name>
    <name type="common">Myxosporean</name>
    <dbReference type="NCBI Taxonomy" id="669202"/>
    <lineage>
        <taxon>Eukaryota</taxon>
        <taxon>Metazoa</taxon>
        <taxon>Cnidaria</taxon>
        <taxon>Myxozoa</taxon>
        <taxon>Myxosporea</taxon>
        <taxon>Bivalvulida</taxon>
        <taxon>Platysporina</taxon>
        <taxon>Myxobolidae</taxon>
        <taxon>Thelohanellus</taxon>
    </lineage>
</organism>
<sequence length="207" mass="23677">MAENISTVNSSEHKRWAQLLDSVDQLEKFYANQIAIFKVLSSDYDKKTKKRIRQAHKDALSHPSTKSLKAEESIASEVTSHFQKSMQNYDKNFNTMCSIVDVTALPHTDLTTMLKNPGMYCMKKHRPIAINTVFPRRKFFLPTNKTFDQAIKLHIAWSPFKAKSPGCIDLNPVIILVIKGDTINQTSEEINGWIYGTNMTTKQYFLS</sequence>
<reference evidence="1 2" key="1">
    <citation type="journal article" date="2014" name="Genome Biol. Evol.">
        <title>The genome of the myxosporean Thelohanellus kitauei shows adaptations to nutrient acquisition within its fish host.</title>
        <authorList>
            <person name="Yang Y."/>
            <person name="Xiong J."/>
            <person name="Zhou Z."/>
            <person name="Huo F."/>
            <person name="Miao W."/>
            <person name="Ran C."/>
            <person name="Liu Y."/>
            <person name="Zhang J."/>
            <person name="Feng J."/>
            <person name="Wang M."/>
            <person name="Wang M."/>
            <person name="Wang L."/>
            <person name="Yao B."/>
        </authorList>
    </citation>
    <scope>NUCLEOTIDE SEQUENCE [LARGE SCALE GENOMIC DNA]</scope>
    <source>
        <strain evidence="1">Wuqing</strain>
    </source>
</reference>
<evidence type="ECO:0000313" key="2">
    <source>
        <dbReference type="Proteomes" id="UP000031668"/>
    </source>
</evidence>
<comment type="caution">
    <text evidence="1">The sequence shown here is derived from an EMBL/GenBank/DDBJ whole genome shotgun (WGS) entry which is preliminary data.</text>
</comment>
<protein>
    <submittedName>
        <fullName evidence="1">Uncharacterized protein</fullName>
    </submittedName>
</protein>
<evidence type="ECO:0000313" key="1">
    <source>
        <dbReference type="EMBL" id="KII70278.1"/>
    </source>
</evidence>
<accession>A0A0C2JLL2</accession>
<name>A0A0C2JLL2_THEKT</name>
<gene>
    <name evidence="1" type="ORF">RF11_10708</name>
</gene>
<keyword evidence="2" id="KW-1185">Reference proteome</keyword>